<sequence>MGAPLAGHAVALGHRVLWVSAGRSARSRHRAERAGLVACDSLGRALEEGGTVLSVCPPHAAEEVAAQVAAAGWTGIYVEANAISPQRTLRIARSLPGCAVVDGAIIGPPPSGGRSARLYLAGATSPVARVGALFAGTGVVVRAAGEELGAASALKMAFAGYQKSARALAGVAHALAAHHGVGRLLLEEAHTTTSAILSDPGYLPSVAARAWRWGPEMGEIADTLRAAGLPPEAAEATGRIYERWSGDKDQELSLDTVLSHLYDLGDAAALGSAADAGGTVDAGSTADAGSAADPGGATGNGASRKGS</sequence>
<dbReference type="STRING" id="1901.BB341_11805"/>
<dbReference type="SUPFAM" id="SSF51735">
    <property type="entry name" value="NAD(P)-binding Rossmann-fold domains"/>
    <property type="match status" value="1"/>
</dbReference>
<gene>
    <name evidence="3" type="ORF">SCLAV_3369</name>
</gene>
<name>E2Q021_STRCL</name>
<evidence type="ECO:0000259" key="2">
    <source>
        <dbReference type="Pfam" id="PF09130"/>
    </source>
</evidence>
<dbReference type="InterPro" id="IPR013328">
    <property type="entry name" value="6PGD_dom2"/>
</dbReference>
<protein>
    <submittedName>
        <fullName evidence="3">Putative dehydrogenase</fullName>
    </submittedName>
</protein>
<dbReference type="AlphaFoldDB" id="E2Q021"/>
<evidence type="ECO:0000313" key="3">
    <source>
        <dbReference type="EMBL" id="EFG08440.1"/>
    </source>
</evidence>
<accession>E2Q021</accession>
<proteinExistence type="predicted"/>
<dbReference type="SUPFAM" id="SSF48179">
    <property type="entry name" value="6-phosphogluconate dehydrogenase C-terminal domain-like"/>
    <property type="match status" value="1"/>
</dbReference>
<dbReference type="Gene3D" id="3.40.50.720">
    <property type="entry name" value="NAD(P)-binding Rossmann-like Domain"/>
    <property type="match status" value="1"/>
</dbReference>
<dbReference type="EMBL" id="CM000913">
    <property type="protein sequence ID" value="EFG08440.1"/>
    <property type="molecule type" value="Genomic_DNA"/>
</dbReference>
<dbReference type="Gene3D" id="1.10.1040.10">
    <property type="entry name" value="N-(1-d-carboxylethyl)-l-norvaline Dehydrogenase, domain 2"/>
    <property type="match status" value="1"/>
</dbReference>
<dbReference type="Proteomes" id="UP000002357">
    <property type="component" value="Chromosome"/>
</dbReference>
<dbReference type="InterPro" id="IPR008927">
    <property type="entry name" value="6-PGluconate_DH-like_C_sf"/>
</dbReference>
<dbReference type="KEGG" id="sclf:BB341_11805"/>
<dbReference type="InterPro" id="IPR015814">
    <property type="entry name" value="Pgluconate_DH_NAD-bd_C"/>
</dbReference>
<feature type="region of interest" description="Disordered" evidence="1">
    <location>
        <begin position="275"/>
        <end position="307"/>
    </location>
</feature>
<dbReference type="Pfam" id="PF09130">
    <property type="entry name" value="DUF1932"/>
    <property type="match status" value="1"/>
</dbReference>
<dbReference type="eggNOG" id="COG0287">
    <property type="taxonomic scope" value="Bacteria"/>
</dbReference>
<keyword evidence="4" id="KW-1185">Reference proteome</keyword>
<feature type="compositionally biased region" description="Low complexity" evidence="1">
    <location>
        <begin position="275"/>
        <end position="295"/>
    </location>
</feature>
<reference evidence="3 4" key="1">
    <citation type="journal article" date="2010" name="Genome Biol. Evol.">
        <title>The sequence of a 1.8-mb bacterial linear plasmid reveals a rich evolutionary reservoir of secondary metabolic pathways.</title>
        <authorList>
            <person name="Medema M.H."/>
            <person name="Trefzer A."/>
            <person name="Kovalchuk A."/>
            <person name="van den Berg M."/>
            <person name="Mueller U."/>
            <person name="Heijne W."/>
            <person name="Wu L."/>
            <person name="Alam M.T."/>
            <person name="Ronning C.M."/>
            <person name="Nierman W.C."/>
            <person name="Bovenberg R.A.L."/>
            <person name="Breitling R."/>
            <person name="Takano E."/>
        </authorList>
    </citation>
    <scope>NUCLEOTIDE SEQUENCE [LARGE SCALE GENOMIC DNA]</scope>
    <source>
        <strain evidence="4">ATCC 27064 / DSM 738 / JCM 4710 / NBRC 13307 / NCIMB 12785 / NRRL 3585 / VKM Ac-602</strain>
    </source>
</reference>
<dbReference type="InterPro" id="IPR036291">
    <property type="entry name" value="NAD(P)-bd_dom_sf"/>
</dbReference>
<organism evidence="3 4">
    <name type="scientific">Streptomyces clavuligerus</name>
    <dbReference type="NCBI Taxonomy" id="1901"/>
    <lineage>
        <taxon>Bacteria</taxon>
        <taxon>Bacillati</taxon>
        <taxon>Actinomycetota</taxon>
        <taxon>Actinomycetes</taxon>
        <taxon>Kitasatosporales</taxon>
        <taxon>Streptomycetaceae</taxon>
        <taxon>Streptomyces</taxon>
    </lineage>
</organism>
<feature type="domain" description="Phosphogluconate dehydrogenase NAD-binding putative C-terminal" evidence="2">
    <location>
        <begin position="176"/>
        <end position="244"/>
    </location>
</feature>
<evidence type="ECO:0000256" key="1">
    <source>
        <dbReference type="SAM" id="MobiDB-lite"/>
    </source>
</evidence>
<evidence type="ECO:0000313" key="4">
    <source>
        <dbReference type="Proteomes" id="UP000002357"/>
    </source>
</evidence>